<dbReference type="PANTHER" id="PTHR30531:SF12">
    <property type="entry name" value="FLAGELLAR BIOSYNTHETIC PROTEIN FLHB"/>
    <property type="match status" value="1"/>
</dbReference>
<dbReference type="SUPFAM" id="SSF160544">
    <property type="entry name" value="EscU C-terminal domain-like"/>
    <property type="match status" value="1"/>
</dbReference>
<dbReference type="Proteomes" id="UP001107961">
    <property type="component" value="Unassembled WGS sequence"/>
</dbReference>
<dbReference type="InterPro" id="IPR006135">
    <property type="entry name" value="T3SS_substrate_exporter"/>
</dbReference>
<comment type="caution">
    <text evidence="5">The sequence shown here is derived from an EMBL/GenBank/DDBJ whole genome shotgun (WGS) entry which is preliminary data.</text>
</comment>
<evidence type="ECO:0000256" key="4">
    <source>
        <dbReference type="ARBA" id="ARBA00025078"/>
    </source>
</evidence>
<comment type="similarity">
    <text evidence="1">Belongs to the type III secretion exporter family.</text>
</comment>
<dbReference type="InterPro" id="IPR029025">
    <property type="entry name" value="T3SS_substrate_exporter_C"/>
</dbReference>
<dbReference type="Gene3D" id="3.40.1690.10">
    <property type="entry name" value="secretion proteins EscU"/>
    <property type="match status" value="1"/>
</dbReference>
<name>A0A9Q3W8F6_9GAMM</name>
<evidence type="ECO:0000256" key="3">
    <source>
        <dbReference type="ARBA" id="ARBA00023225"/>
    </source>
</evidence>
<comment type="function">
    <text evidence="4">Required for formation of the rod structure in the basal body of the flagellar apparatus. Together with FliI and FliH, may constitute the export apparatus of flagellin.</text>
</comment>
<dbReference type="KEGG" id="axe:P40_15980"/>
<dbReference type="GO" id="GO:0005886">
    <property type="term" value="C:plasma membrane"/>
    <property type="evidence" value="ECO:0007669"/>
    <property type="project" value="TreeGrafter"/>
</dbReference>
<evidence type="ECO:0000256" key="2">
    <source>
        <dbReference type="ARBA" id="ARBA00021622"/>
    </source>
</evidence>
<dbReference type="RefSeq" id="WP_022995642.1">
    <property type="nucleotide sequence ID" value="NZ_CBDDTQ010000006.1"/>
</dbReference>
<evidence type="ECO:0000313" key="5">
    <source>
        <dbReference type="EMBL" id="MCE7509978.1"/>
    </source>
</evidence>
<dbReference type="Pfam" id="PF01312">
    <property type="entry name" value="Bac_export_2"/>
    <property type="match status" value="1"/>
</dbReference>
<sequence length="95" mass="10508">MSEEGDTSRRRAVALAYREGDGAPRVMAKGYGDVAERLVEEARRHGVFVHAAPELVALLMTVNLDQRIPEALYQVVAELLVWVHQLEQDPPGGQT</sequence>
<dbReference type="PANTHER" id="PTHR30531">
    <property type="entry name" value="FLAGELLAR BIOSYNTHETIC PROTEIN FLHB"/>
    <property type="match status" value="1"/>
</dbReference>
<evidence type="ECO:0000256" key="1">
    <source>
        <dbReference type="ARBA" id="ARBA00010690"/>
    </source>
</evidence>
<dbReference type="GO" id="GO:0009306">
    <property type="term" value="P:protein secretion"/>
    <property type="evidence" value="ECO:0007669"/>
    <property type="project" value="InterPro"/>
</dbReference>
<keyword evidence="3" id="KW-0653">Protein transport</keyword>
<gene>
    <name evidence="5" type="ORF">LZG35_15175</name>
</gene>
<dbReference type="EMBL" id="JAJVKT010000019">
    <property type="protein sequence ID" value="MCE7509978.1"/>
    <property type="molecule type" value="Genomic_DNA"/>
</dbReference>
<keyword evidence="3" id="KW-0813">Transport</keyword>
<keyword evidence="3" id="KW-1006">Bacterial flagellum protein export</keyword>
<accession>A0A9Q3W8F6</accession>
<organism evidence="5 6">
    <name type="scientific">Alloalcanivorax xenomutans</name>
    <dbReference type="NCBI Taxonomy" id="1094342"/>
    <lineage>
        <taxon>Bacteria</taxon>
        <taxon>Pseudomonadati</taxon>
        <taxon>Pseudomonadota</taxon>
        <taxon>Gammaproteobacteria</taxon>
        <taxon>Oceanospirillales</taxon>
        <taxon>Alcanivoracaceae</taxon>
        <taxon>Alloalcanivorax</taxon>
    </lineage>
</organism>
<protein>
    <recommendedName>
        <fullName evidence="2">Flagellar biosynthetic protein FlhB</fullName>
    </recommendedName>
</protein>
<proteinExistence type="inferred from homology"/>
<dbReference type="AlphaFoldDB" id="A0A9Q3W8F6"/>
<keyword evidence="6" id="KW-1185">Reference proteome</keyword>
<dbReference type="GeneID" id="94687774"/>
<reference evidence="5" key="1">
    <citation type="submission" date="2022-01" db="EMBL/GenBank/DDBJ databases">
        <authorList>
            <person name="Karlyshev A.V."/>
            <person name="Jaspars M."/>
        </authorList>
    </citation>
    <scope>NUCLEOTIDE SEQUENCE</scope>
    <source>
        <strain evidence="5">AGSA3-2</strain>
    </source>
</reference>
<evidence type="ECO:0000313" key="6">
    <source>
        <dbReference type="Proteomes" id="UP001107961"/>
    </source>
</evidence>